<name>A0A1E5E3F8_9VIBR</name>
<feature type="transmembrane region" description="Helical" evidence="1">
    <location>
        <begin position="85"/>
        <end position="103"/>
    </location>
</feature>
<organism evidence="2 3">
    <name type="scientific">Vibrio rumoiensis 1S-45</name>
    <dbReference type="NCBI Taxonomy" id="1188252"/>
    <lineage>
        <taxon>Bacteria</taxon>
        <taxon>Pseudomonadati</taxon>
        <taxon>Pseudomonadota</taxon>
        <taxon>Gammaproteobacteria</taxon>
        <taxon>Vibrionales</taxon>
        <taxon>Vibrionaceae</taxon>
        <taxon>Vibrio</taxon>
    </lineage>
</organism>
<dbReference type="EMBL" id="AJYK02000045">
    <property type="protein sequence ID" value="OEF26830.1"/>
    <property type="molecule type" value="Genomic_DNA"/>
</dbReference>
<comment type="caution">
    <text evidence="2">The sequence shown here is derived from an EMBL/GenBank/DDBJ whole genome shotgun (WGS) entry which is preliminary data.</text>
</comment>
<dbReference type="AlphaFoldDB" id="A0A1E5E3F8"/>
<evidence type="ECO:0000313" key="2">
    <source>
        <dbReference type="EMBL" id="OEF26830.1"/>
    </source>
</evidence>
<evidence type="ECO:0000256" key="1">
    <source>
        <dbReference type="SAM" id="Phobius"/>
    </source>
</evidence>
<keyword evidence="1" id="KW-0812">Transmembrane</keyword>
<gene>
    <name evidence="2" type="ORF">A1QC_15275</name>
</gene>
<feature type="transmembrane region" description="Helical" evidence="1">
    <location>
        <begin position="46"/>
        <end position="63"/>
    </location>
</feature>
<keyword evidence="1" id="KW-0472">Membrane</keyword>
<reference evidence="2 3" key="1">
    <citation type="journal article" date="2012" name="Science">
        <title>Ecological populations of bacteria act as socially cohesive units of antibiotic production and resistance.</title>
        <authorList>
            <person name="Cordero O.X."/>
            <person name="Wildschutte H."/>
            <person name="Kirkup B."/>
            <person name="Proehl S."/>
            <person name="Ngo L."/>
            <person name="Hussain F."/>
            <person name="Le Roux F."/>
            <person name="Mincer T."/>
            <person name="Polz M.F."/>
        </authorList>
    </citation>
    <scope>NUCLEOTIDE SEQUENCE [LARGE SCALE GENOMIC DNA]</scope>
    <source>
        <strain evidence="2 3">1S-45</strain>
    </source>
</reference>
<evidence type="ECO:0000313" key="3">
    <source>
        <dbReference type="Proteomes" id="UP000094070"/>
    </source>
</evidence>
<proteinExistence type="predicted"/>
<protein>
    <submittedName>
        <fullName evidence="2">Uncharacterized protein</fullName>
    </submittedName>
</protein>
<keyword evidence="1" id="KW-1133">Transmembrane helix</keyword>
<dbReference type="Proteomes" id="UP000094070">
    <property type="component" value="Unassembled WGS sequence"/>
</dbReference>
<feature type="transmembrane region" description="Helical" evidence="1">
    <location>
        <begin position="20"/>
        <end position="41"/>
    </location>
</feature>
<accession>A0A1E5E3F8</accession>
<sequence>MKLNEFWLFWPCNWNTSVKLSILFFMVLFLIIMNLVSIFYFENLNFYFLIALLCIFYVHRFIYDQDLKFYPGTLHYDVDSFDNQVIRFGVFVIFLVLYVLCAVL</sequence>
<keyword evidence="3" id="KW-1185">Reference proteome</keyword>